<dbReference type="GeneID" id="25785849"/>
<evidence type="ECO:0000313" key="3">
    <source>
        <dbReference type="Proteomes" id="UP000005426"/>
    </source>
</evidence>
<dbReference type="EMBL" id="ABDG02000027">
    <property type="protein sequence ID" value="EHK41406.1"/>
    <property type="molecule type" value="Genomic_DNA"/>
</dbReference>
<dbReference type="CDD" id="cd12191">
    <property type="entry name" value="gal11_coact"/>
    <property type="match status" value="1"/>
</dbReference>
<evidence type="ECO:0000256" key="1">
    <source>
        <dbReference type="SAM" id="MobiDB-lite"/>
    </source>
</evidence>
<dbReference type="OrthoDB" id="3918840at2759"/>
<feature type="region of interest" description="Disordered" evidence="1">
    <location>
        <begin position="373"/>
        <end position="448"/>
    </location>
</feature>
<feature type="compositionally biased region" description="Polar residues" evidence="1">
    <location>
        <begin position="438"/>
        <end position="448"/>
    </location>
</feature>
<dbReference type="eggNOG" id="ENOG502S52Q">
    <property type="taxonomic scope" value="Eukaryota"/>
</dbReference>
<feature type="compositionally biased region" description="Polar residues" evidence="1">
    <location>
        <begin position="770"/>
        <end position="826"/>
    </location>
</feature>
<feature type="compositionally biased region" description="Low complexity" evidence="1">
    <location>
        <begin position="1036"/>
        <end position="1058"/>
    </location>
</feature>
<dbReference type="OMA" id="GQLKQWA"/>
<dbReference type="KEGG" id="tatv:25785849"/>
<feature type="compositionally biased region" description="Low complexity" evidence="1">
    <location>
        <begin position="167"/>
        <end position="184"/>
    </location>
</feature>
<protein>
    <recommendedName>
        <fullName evidence="4">Mediator complex subunit 15 KIX domain-containing protein</fullName>
    </recommendedName>
</protein>
<feature type="region of interest" description="Disordered" evidence="1">
    <location>
        <begin position="1344"/>
        <end position="1367"/>
    </location>
</feature>
<feature type="region of interest" description="Disordered" evidence="1">
    <location>
        <begin position="747"/>
        <end position="875"/>
    </location>
</feature>
<feature type="compositionally biased region" description="Low complexity" evidence="1">
    <location>
        <begin position="747"/>
        <end position="765"/>
    </location>
</feature>
<feature type="compositionally biased region" description="Basic and acidic residues" evidence="1">
    <location>
        <begin position="1349"/>
        <end position="1358"/>
    </location>
</feature>
<feature type="compositionally biased region" description="Polar residues" evidence="1">
    <location>
        <begin position="151"/>
        <end position="160"/>
    </location>
</feature>
<dbReference type="Proteomes" id="UP000005426">
    <property type="component" value="Unassembled WGS sequence"/>
</dbReference>
<feature type="region of interest" description="Disordered" evidence="1">
    <location>
        <begin position="293"/>
        <end position="328"/>
    </location>
</feature>
<evidence type="ECO:0000313" key="2">
    <source>
        <dbReference type="EMBL" id="EHK41406.1"/>
    </source>
</evidence>
<feature type="region of interest" description="Disordered" evidence="1">
    <location>
        <begin position="1031"/>
        <end position="1058"/>
    </location>
</feature>
<feature type="compositionally biased region" description="Low complexity" evidence="1">
    <location>
        <begin position="381"/>
        <end position="437"/>
    </location>
</feature>
<feature type="compositionally biased region" description="Polar residues" evidence="1">
    <location>
        <begin position="1140"/>
        <end position="1162"/>
    </location>
</feature>
<organism evidence="2 3">
    <name type="scientific">Hypocrea atroviridis (strain ATCC 20476 / IMI 206040)</name>
    <name type="common">Trichoderma atroviride</name>
    <dbReference type="NCBI Taxonomy" id="452589"/>
    <lineage>
        <taxon>Eukaryota</taxon>
        <taxon>Fungi</taxon>
        <taxon>Dikarya</taxon>
        <taxon>Ascomycota</taxon>
        <taxon>Pezizomycotina</taxon>
        <taxon>Sordariomycetes</taxon>
        <taxon>Hypocreomycetidae</taxon>
        <taxon>Hypocreales</taxon>
        <taxon>Hypocreaceae</taxon>
        <taxon>Trichoderma</taxon>
    </lineage>
</organism>
<dbReference type="InterPro" id="IPR033789">
    <property type="entry name" value="Gal11_coact"/>
</dbReference>
<feature type="region of interest" description="Disordered" evidence="1">
    <location>
        <begin position="1082"/>
        <end position="1178"/>
    </location>
</feature>
<accession>G9P674</accession>
<dbReference type="HOGENOM" id="CLU_003853_0_0_1"/>
<feature type="compositionally biased region" description="Pro residues" evidence="1">
    <location>
        <begin position="1094"/>
        <end position="1107"/>
    </location>
</feature>
<sequence>MAANMQHMAGAGQMMPQQMRKPTATQLQQAVYQNIQQNTPPLNGMTWQSSFTVNERMGKTLELISNITLAMNTLDYSRATDFGCQFEREVFHKSPTKEAYDQAMASKTMDFFKKRQANEPGLQNSLNANAQAQAHAQAQAQALMLQAQMGRGQTPQQGFQHMSHPMQATQMPQQQQQQPSLFQQQQQIAMGMANQAGRGIGPNPQAMGMGGGPNRNMFPNEVARLAQADKNKVMELATKMMGQATEQQKAQTRLHLQSRLTAQQLAELQTQGRDPLIWWYQNQAFQALKQSSNNINRFQPPGPTNPNNPQAAMMQQQQSQNSLQQQRQNMINAAQPPNAGHDFPPFNPSMESIKDQQVAGLMAQKAGQVVVPASNGRNVTPQPGNQNIPNQQMQNQTPRTAQQQQQQQQQQQAKLNQAAQQSQALQAQAQMQMQNQQHMTGNMATSQSPAMNTLNTPVSRPGVMNPMTPQGMGQNSIPFGDSRFHQGIQRPNNPAFNAMLANMTPEQRQAVNGLPPEKLNEVMRRWQSQRQEQMANMNANPMMQQQMANRPPNQFNQNGNMAPGLQNMQQMNAPGAGNQQQSMPMNRMPAQNAQLHFLMDSMDLPTTILTQIQGLPAEVKKWRDLKAWINQNNTLQPSIRGQLAAFQQKQFQMLMQRRAANAPPQPGQALNMNPAMSMPMANQQPGAQRQMAGLPPQLLQVSPQEMMHVRSSKPAFAGVPDDQLRGMILAMKKNSWIQQQQQQQLRMQQMQAQNQQMQNATANNMPGIQGPQNAMQMQQSQPNLTPQQTQAQTMPNAMSQTASMQAVNQKQQPSANQARNNQSQPAKNLKRSNPDDGADTAPMKASLSAARQPPAPAVAPSQPTQPPGQRSGAKFPPQLTAQQEAQLNPEQRARYEQLLRMQSKAPGPPSESLVRLKMIGQEEQKQFAQESTLDIPMSPEEYAETATKLKRIVVDMGKVGRGLSKWYSLTQDDARAKMFFRTRLRLIKQHVDGDKMEVVKDTLSIRSSELDQARAMLESMAKDLAASVAGGRHIKPGGQAQAQSQPLAQQQTQQSQQKNLLTQPAPLNAANLEKNAQAMNKLSQQKQANKAGQVPPPAPTSAQPPFPFGAATSPDGHPTYMSKPKEINLQLPPSRKKQKLANSGPSSQVATPSPQISKNASPDIQRPQGPPKPVHLCTEPDCDQATFGFPSKQALQHHIDEEHTKPRADPVKFVQENLAEALGLEPDGTVKKEQFAEGAQAMSLSASKQGQSSGNLVGTPMSVDGTGMKRSASVASKAQDVKAGVKLDATAKAGDGKQKNGAAMLVAAADPWANSTIDPQTLLQNLGFENGLPNIINEANMYRSFTPKDTPESSKDGASEPNSDISEGAALDIDMNWGTLDNEALMDFTNACINGELDSTENLKAALVNVDPTLLLARSRGVPDWDTIPTDFDKPFEMDLGNGLYSLGL</sequence>
<gene>
    <name evidence="2" type="ORF">TRIATDRAFT_84787</name>
</gene>
<reference evidence="2 3" key="1">
    <citation type="journal article" date="2011" name="Genome Biol.">
        <title>Comparative genome sequence analysis underscores mycoparasitism as the ancestral life style of Trichoderma.</title>
        <authorList>
            <person name="Kubicek C.P."/>
            <person name="Herrera-Estrella A."/>
            <person name="Seidl-Seiboth V."/>
            <person name="Martinez D.A."/>
            <person name="Druzhinina I.S."/>
            <person name="Thon M."/>
            <person name="Zeilinger S."/>
            <person name="Casas-Flores S."/>
            <person name="Horwitz B.A."/>
            <person name="Mukherjee P.K."/>
            <person name="Mukherjee M."/>
            <person name="Kredics L."/>
            <person name="Alcaraz L.D."/>
            <person name="Aerts A."/>
            <person name="Antal Z."/>
            <person name="Atanasova L."/>
            <person name="Cervantes-Badillo M.G."/>
            <person name="Challacombe J."/>
            <person name="Chertkov O."/>
            <person name="McCluskey K."/>
            <person name="Coulpier F."/>
            <person name="Deshpande N."/>
            <person name="von Doehren H."/>
            <person name="Ebbole D.J."/>
            <person name="Esquivel-Naranjo E.U."/>
            <person name="Fekete E."/>
            <person name="Flipphi M."/>
            <person name="Glaser F."/>
            <person name="Gomez-Rodriguez E.Y."/>
            <person name="Gruber S."/>
            <person name="Han C."/>
            <person name="Henrissat B."/>
            <person name="Hermosa R."/>
            <person name="Hernandez-Onate M."/>
            <person name="Karaffa L."/>
            <person name="Kosti I."/>
            <person name="Le Crom S."/>
            <person name="Lindquist E."/>
            <person name="Lucas S."/>
            <person name="Luebeck M."/>
            <person name="Luebeck P.S."/>
            <person name="Margeot A."/>
            <person name="Metz B."/>
            <person name="Misra M."/>
            <person name="Nevalainen H."/>
            <person name="Omann M."/>
            <person name="Packer N."/>
            <person name="Perrone G."/>
            <person name="Uresti-Rivera E.E."/>
            <person name="Salamov A."/>
            <person name="Schmoll M."/>
            <person name="Seiboth B."/>
            <person name="Shapiro H."/>
            <person name="Sukno S."/>
            <person name="Tamayo-Ramos J.A."/>
            <person name="Tisch D."/>
            <person name="Wiest A."/>
            <person name="Wilkinson H.H."/>
            <person name="Zhang M."/>
            <person name="Coutinho P.M."/>
            <person name="Kenerley C.M."/>
            <person name="Monte E."/>
            <person name="Baker S.E."/>
            <person name="Grigoriev I.V."/>
        </authorList>
    </citation>
    <scope>NUCLEOTIDE SEQUENCE [LARGE SCALE GENOMIC DNA]</scope>
    <source>
        <strain evidence="3">ATCC 20476 / IMI 206040</strain>
    </source>
</reference>
<proteinExistence type="predicted"/>
<evidence type="ECO:0008006" key="4">
    <source>
        <dbReference type="Google" id="ProtNLM"/>
    </source>
</evidence>
<dbReference type="STRING" id="452589.G9P674"/>
<comment type="caution">
    <text evidence="2">The sequence shown here is derived from an EMBL/GenBank/DDBJ whole genome shotgun (WGS) entry which is preliminary data.</text>
</comment>
<keyword evidence="3" id="KW-1185">Reference proteome</keyword>
<name>G9P674_HYPAI</name>
<feature type="region of interest" description="Disordered" evidence="1">
    <location>
        <begin position="149"/>
        <end position="184"/>
    </location>
</feature>
<feature type="compositionally biased region" description="Low complexity" evidence="1">
    <location>
        <begin position="307"/>
        <end position="328"/>
    </location>
</feature>